<dbReference type="EMBL" id="JAKLMC020000007">
    <property type="protein sequence ID" value="KAK5955162.1"/>
    <property type="molecule type" value="Genomic_DNA"/>
</dbReference>
<reference evidence="2 3" key="1">
    <citation type="submission" date="2022-12" db="EMBL/GenBank/DDBJ databases">
        <title>Genomic features and morphological characterization of a novel Knufia sp. strain isolated from spacecraft assembly facility.</title>
        <authorList>
            <person name="Teixeira M."/>
            <person name="Chander A.M."/>
            <person name="Stajich J.E."/>
            <person name="Venkateswaran K."/>
        </authorList>
    </citation>
    <scope>NUCLEOTIDE SEQUENCE [LARGE SCALE GENOMIC DNA]</scope>
    <source>
        <strain evidence="2 3">FJI-L2-BK-P2</strain>
    </source>
</reference>
<dbReference type="Proteomes" id="UP001316803">
    <property type="component" value="Unassembled WGS sequence"/>
</dbReference>
<name>A0AAN8IPJ8_9EURO</name>
<gene>
    <name evidence="2" type="ORF">OHC33_003841</name>
</gene>
<feature type="compositionally biased region" description="Basic and acidic residues" evidence="1">
    <location>
        <begin position="94"/>
        <end position="127"/>
    </location>
</feature>
<accession>A0AAN8IPJ8</accession>
<evidence type="ECO:0000313" key="3">
    <source>
        <dbReference type="Proteomes" id="UP001316803"/>
    </source>
</evidence>
<feature type="compositionally biased region" description="Polar residues" evidence="1">
    <location>
        <begin position="1"/>
        <end position="19"/>
    </location>
</feature>
<evidence type="ECO:0000313" key="2">
    <source>
        <dbReference type="EMBL" id="KAK5955162.1"/>
    </source>
</evidence>
<sequence length="522" mass="59231">MASTGQTQPSAVQSNVTTRSTRKTGTLADGRPAHDTGALLTGLPNTSVRGTRGKKRTSAALDTNNSGLTYAQKRQKSQHRTSKDTTKQTVESKAVSDHNASRSPDKSKLNPDPDSVHSSKQQHKNDESDGGEQAGTDSEYILAAPNLAGLAVELRQKIMGHLLVYDEPLLDIPLALAPEGLHNDPNTFTRDFIWLDNGKFGPGWRSYCRFKLYPEILAVCKRFNQEGTPLLYGKNTIGACVLVNFQRAQHPYTYRHMSYCMGVEGGIEAALRRYPSLLNINSWDYRIYLGPGDDNDRADMWYSERLHSDLEQLQRICRRRGGLRGLSMRLIDTAADRPHHTDRPFELLMPFHVLKCNKFSVQSEPAPNMLPSRVVETLTQYTKLRQSRPMQEMLNSILSIYNGYRNEFRRCSSCHAEESGHGNGLRNVDGSLSVPFEWLPEDETYEPENRALEILRSWQVDEFYATTKAFAQTMLDLGEDWMECCEHAVADDKPYWWLRNENMLKCLRRSVHGWLSECPEPE</sequence>
<evidence type="ECO:0000256" key="1">
    <source>
        <dbReference type="SAM" id="MobiDB-lite"/>
    </source>
</evidence>
<keyword evidence="3" id="KW-1185">Reference proteome</keyword>
<feature type="region of interest" description="Disordered" evidence="1">
    <location>
        <begin position="1"/>
        <end position="135"/>
    </location>
</feature>
<organism evidence="2 3">
    <name type="scientific">Knufia fluminis</name>
    <dbReference type="NCBI Taxonomy" id="191047"/>
    <lineage>
        <taxon>Eukaryota</taxon>
        <taxon>Fungi</taxon>
        <taxon>Dikarya</taxon>
        <taxon>Ascomycota</taxon>
        <taxon>Pezizomycotina</taxon>
        <taxon>Eurotiomycetes</taxon>
        <taxon>Chaetothyriomycetidae</taxon>
        <taxon>Chaetothyriales</taxon>
        <taxon>Trichomeriaceae</taxon>
        <taxon>Knufia</taxon>
    </lineage>
</organism>
<protein>
    <submittedName>
        <fullName evidence="2">Uncharacterized protein</fullName>
    </submittedName>
</protein>
<comment type="caution">
    <text evidence="2">The sequence shown here is derived from an EMBL/GenBank/DDBJ whole genome shotgun (WGS) entry which is preliminary data.</text>
</comment>
<proteinExistence type="predicted"/>
<feature type="compositionally biased region" description="Polar residues" evidence="1">
    <location>
        <begin position="60"/>
        <end position="69"/>
    </location>
</feature>
<dbReference type="AlphaFoldDB" id="A0AAN8IPJ8"/>